<proteinExistence type="predicted"/>
<dbReference type="PROSITE" id="PS50894">
    <property type="entry name" value="HPT"/>
    <property type="match status" value="1"/>
</dbReference>
<dbReference type="InterPro" id="IPR036641">
    <property type="entry name" value="HPT_dom_sf"/>
</dbReference>
<dbReference type="Proteomes" id="UP000643279">
    <property type="component" value="Unassembled WGS sequence"/>
</dbReference>
<dbReference type="Pfam" id="PF01627">
    <property type="entry name" value="Hpt"/>
    <property type="match status" value="1"/>
</dbReference>
<evidence type="ECO:0000313" key="3">
    <source>
        <dbReference type="EMBL" id="GGH91122.1"/>
    </source>
</evidence>
<sequence>MIDGVDPQIIQDLGRELNSPQLALRFLTDFLAMLPPRFTRIQTAVAAQDREDAMDAVLSLKITAAMTGASEIEASCLALQASIKNEDFAVAQVQTRQLGDIVARLNQAARPFSTM</sequence>
<keyword evidence="4" id="KW-1185">Reference proteome</keyword>
<reference evidence="4" key="1">
    <citation type="journal article" date="2019" name="Int. J. Syst. Evol. Microbiol.">
        <title>The Global Catalogue of Microorganisms (GCM) 10K type strain sequencing project: providing services to taxonomists for standard genome sequencing and annotation.</title>
        <authorList>
            <consortium name="The Broad Institute Genomics Platform"/>
            <consortium name="The Broad Institute Genome Sequencing Center for Infectious Disease"/>
            <person name="Wu L."/>
            <person name="Ma J."/>
        </authorList>
    </citation>
    <scope>NUCLEOTIDE SEQUENCE [LARGE SCALE GENOMIC DNA]</scope>
    <source>
        <strain evidence="4">CGMCC 1.12778</strain>
    </source>
</reference>
<evidence type="ECO:0000259" key="2">
    <source>
        <dbReference type="PROSITE" id="PS50894"/>
    </source>
</evidence>
<protein>
    <recommendedName>
        <fullName evidence="2">HPt domain-containing protein</fullName>
    </recommendedName>
</protein>
<dbReference type="SUPFAM" id="SSF47226">
    <property type="entry name" value="Histidine-containing phosphotransfer domain, HPT domain"/>
    <property type="match status" value="1"/>
</dbReference>
<accession>A0ABQ2AFY4</accession>
<gene>
    <name evidence="3" type="ORF">GCM10007170_06530</name>
</gene>
<comment type="caution">
    <text evidence="1">Lacks conserved residue(s) required for the propagation of feature annotation.</text>
</comment>
<organism evidence="3 4">
    <name type="scientific">Arthrobacter liuii</name>
    <dbReference type="NCBI Taxonomy" id="1476996"/>
    <lineage>
        <taxon>Bacteria</taxon>
        <taxon>Bacillati</taxon>
        <taxon>Actinomycetota</taxon>
        <taxon>Actinomycetes</taxon>
        <taxon>Micrococcales</taxon>
        <taxon>Micrococcaceae</taxon>
        <taxon>Arthrobacter</taxon>
    </lineage>
</organism>
<evidence type="ECO:0000256" key="1">
    <source>
        <dbReference type="PROSITE-ProRule" id="PRU00110"/>
    </source>
</evidence>
<dbReference type="EMBL" id="BMFW01000002">
    <property type="protein sequence ID" value="GGH91122.1"/>
    <property type="molecule type" value="Genomic_DNA"/>
</dbReference>
<feature type="domain" description="HPt" evidence="2">
    <location>
        <begin position="19"/>
        <end position="115"/>
    </location>
</feature>
<dbReference type="RefSeq" id="WP_188570243.1">
    <property type="nucleotide sequence ID" value="NZ_BMFW01000002.1"/>
</dbReference>
<dbReference type="Gene3D" id="1.20.120.160">
    <property type="entry name" value="HPT domain"/>
    <property type="match status" value="1"/>
</dbReference>
<evidence type="ECO:0000313" key="4">
    <source>
        <dbReference type="Proteomes" id="UP000643279"/>
    </source>
</evidence>
<comment type="caution">
    <text evidence="3">The sequence shown here is derived from an EMBL/GenBank/DDBJ whole genome shotgun (WGS) entry which is preliminary data.</text>
</comment>
<name>A0ABQ2AFY4_9MICC</name>
<dbReference type="InterPro" id="IPR008207">
    <property type="entry name" value="Sig_transdc_His_kin_Hpt_dom"/>
</dbReference>